<dbReference type="EMBL" id="WSZK01000033">
    <property type="protein sequence ID" value="MWG36225.1"/>
    <property type="molecule type" value="Genomic_DNA"/>
</dbReference>
<protein>
    <submittedName>
        <fullName evidence="2">Uncharacterized protein</fullName>
    </submittedName>
</protein>
<keyword evidence="3" id="KW-1185">Reference proteome</keyword>
<organism evidence="2 3">
    <name type="scientific">Halomarina oriensis</name>
    <dbReference type="NCBI Taxonomy" id="671145"/>
    <lineage>
        <taxon>Archaea</taxon>
        <taxon>Methanobacteriati</taxon>
        <taxon>Methanobacteriota</taxon>
        <taxon>Stenosarchaea group</taxon>
        <taxon>Halobacteria</taxon>
        <taxon>Halobacteriales</taxon>
        <taxon>Natronomonadaceae</taxon>
        <taxon>Halomarina</taxon>
    </lineage>
</organism>
<accession>A0A6B0GVQ9</accession>
<evidence type="ECO:0000313" key="3">
    <source>
        <dbReference type="Proteomes" id="UP000451471"/>
    </source>
</evidence>
<dbReference type="RefSeq" id="WP_158205889.1">
    <property type="nucleotide sequence ID" value="NZ_WSZK01000033.1"/>
</dbReference>
<proteinExistence type="predicted"/>
<feature type="region of interest" description="Disordered" evidence="1">
    <location>
        <begin position="134"/>
        <end position="160"/>
    </location>
</feature>
<gene>
    <name evidence="2" type="ORF">GQS65_17345</name>
</gene>
<dbReference type="AlphaFoldDB" id="A0A6B0GVQ9"/>
<evidence type="ECO:0000313" key="2">
    <source>
        <dbReference type="EMBL" id="MWG36225.1"/>
    </source>
</evidence>
<evidence type="ECO:0000256" key="1">
    <source>
        <dbReference type="SAM" id="MobiDB-lite"/>
    </source>
</evidence>
<name>A0A6B0GVQ9_9EURY</name>
<comment type="caution">
    <text evidence="2">The sequence shown here is derived from an EMBL/GenBank/DDBJ whole genome shotgun (WGS) entry which is preliminary data.</text>
</comment>
<dbReference type="OrthoDB" id="350618at2157"/>
<dbReference type="Proteomes" id="UP000451471">
    <property type="component" value="Unassembled WGS sequence"/>
</dbReference>
<reference evidence="2 3" key="1">
    <citation type="submission" date="2019-12" db="EMBL/GenBank/DDBJ databases">
        <title>Halocatena pleomorpha gen. nov. sp. nov., an extremely halophilic archaeon of family Halobacteriaceae isolated from saltpan soil.</title>
        <authorList>
            <person name="Pal Y."/>
            <person name="Verma A."/>
            <person name="Krishnamurthi S."/>
            <person name="Kumar P."/>
        </authorList>
    </citation>
    <scope>NUCLEOTIDE SEQUENCE [LARGE SCALE GENOMIC DNA]</scope>
    <source>
        <strain evidence="2 3">JCM 16495</strain>
    </source>
</reference>
<feature type="compositionally biased region" description="Basic and acidic residues" evidence="1">
    <location>
        <begin position="147"/>
        <end position="160"/>
    </location>
</feature>
<sequence>MTDDLHLSDLVTERGELRDLRSRLKQLRDDLNVERDPTEQLDIADVLALSPKNDAGYIRPSDLEKAEWFADLYEAQGKPDVHPRGFHYIIIHEDVERRNGDPYGNTTACWRELKEGTFWAQLLGLVDADRIGDSKNDREPVTSAFDTSDRPLPRWDRPLDPRRTSVEHAVDDGYRRATIPRELGPARVEEVDVEAFIDQQVERVVRAAFDRIQYHHQARQDYYVEVWAEKSGVIPTETVTDYGATVREADGGEFSYQMCRSAIELAAARDQDLAIVVVADYDPKGHDMSKSVARKVEIESLFHDCEAEVVHGAVTKEHVRAFALPGTPASKPRGLDHGNRGAVSYETHKDLFRNYAGQEPVEIQAFSSRYPSAFRQALEDCLRPYVDESLSSRIDQAIEDARADARDGVRAAFLKRDEDLATALGELETAVERYQERMNPHFGAAESGLDALHVEDQNVRREEGVPDRRDAFVDIVESVDWEGALADVSLELPTAEVDLSDGAVLDTRRSLLDQLDAYKRFDMRYDE</sequence>